<dbReference type="AlphaFoldDB" id="A0A6N1CCE7"/>
<dbReference type="EMBL" id="CP048810">
    <property type="protein sequence ID" value="QKS81982.1"/>
    <property type="molecule type" value="Genomic_DNA"/>
</dbReference>
<dbReference type="RefSeq" id="WP_176688288.1">
    <property type="nucleotide sequence ID" value="NZ_CP048810.1"/>
</dbReference>
<sequence>MAAKVEYVVIEGCVQDGVNLVRKGKVYVPPSTEIRDLLLEEGVIAKRGKLESGSDASDDGDS</sequence>
<accession>A0A6N1CCE7</accession>
<dbReference type="Proteomes" id="UP000509545">
    <property type="component" value="Chromosome"/>
</dbReference>
<dbReference type="KEGG" id="pbz:GN234_08520"/>
<gene>
    <name evidence="1" type="ORF">GN234_08520</name>
</gene>
<evidence type="ECO:0000313" key="1">
    <source>
        <dbReference type="EMBL" id="QKS81982.1"/>
    </source>
</evidence>
<protein>
    <submittedName>
        <fullName evidence="1">Uncharacterized protein</fullName>
    </submittedName>
</protein>
<keyword evidence="2" id="KW-1185">Reference proteome</keyword>
<reference evidence="1 2" key="1">
    <citation type="submission" date="2020-02" db="EMBL/GenBank/DDBJ databases">
        <authorList>
            <person name="Liang J."/>
        </authorList>
    </citation>
    <scope>NUCLEOTIDE SEQUENCE [LARGE SCALE GENOMIC DNA]</scope>
    <source>
        <strain evidence="1 2">L22-9</strain>
    </source>
</reference>
<proteinExistence type="predicted"/>
<name>A0A6N1CCE7_9PSED</name>
<evidence type="ECO:0000313" key="2">
    <source>
        <dbReference type="Proteomes" id="UP000509545"/>
    </source>
</evidence>
<organism evidence="1 2">
    <name type="scientific">Pseudomonas bijieensis</name>
    <dbReference type="NCBI Taxonomy" id="2681983"/>
    <lineage>
        <taxon>Bacteria</taxon>
        <taxon>Pseudomonadati</taxon>
        <taxon>Pseudomonadota</taxon>
        <taxon>Gammaproteobacteria</taxon>
        <taxon>Pseudomonadales</taxon>
        <taxon>Pseudomonadaceae</taxon>
        <taxon>Pseudomonas</taxon>
    </lineage>
</organism>